<organism evidence="1 2">
    <name type="scientific">Nitratidesulfovibrio oxamicus</name>
    <dbReference type="NCBI Taxonomy" id="32016"/>
    <lineage>
        <taxon>Bacteria</taxon>
        <taxon>Pseudomonadati</taxon>
        <taxon>Thermodesulfobacteriota</taxon>
        <taxon>Desulfovibrionia</taxon>
        <taxon>Desulfovibrionales</taxon>
        <taxon>Desulfovibrionaceae</taxon>
        <taxon>Nitratidesulfovibrio</taxon>
    </lineage>
</organism>
<dbReference type="Proteomes" id="UP001194469">
    <property type="component" value="Unassembled WGS sequence"/>
</dbReference>
<proteinExistence type="predicted"/>
<accession>A0ABS0J8Q6</accession>
<dbReference type="Gene3D" id="3.40.50.1970">
    <property type="match status" value="1"/>
</dbReference>
<evidence type="ECO:0000313" key="1">
    <source>
        <dbReference type="EMBL" id="MBG3878779.1"/>
    </source>
</evidence>
<reference evidence="1 2" key="1">
    <citation type="submission" date="2019-08" db="EMBL/GenBank/DDBJ databases">
        <authorList>
            <person name="Luo N."/>
        </authorList>
    </citation>
    <scope>NUCLEOTIDE SEQUENCE [LARGE SCALE GENOMIC DNA]</scope>
    <source>
        <strain evidence="1 2">NCIMB 9442</strain>
    </source>
</reference>
<dbReference type="SUPFAM" id="SSF56796">
    <property type="entry name" value="Dehydroquinate synthase-like"/>
    <property type="match status" value="1"/>
</dbReference>
<evidence type="ECO:0000313" key="2">
    <source>
        <dbReference type="Proteomes" id="UP001194469"/>
    </source>
</evidence>
<comment type="caution">
    <text evidence="1">The sequence shown here is derived from an EMBL/GenBank/DDBJ whole genome shotgun (WGS) entry which is preliminary data.</text>
</comment>
<feature type="non-terminal residue" evidence="1">
    <location>
        <position position="61"/>
    </location>
</feature>
<protein>
    <submittedName>
        <fullName evidence="1">Iron-containing alcohol dehydrogenase</fullName>
    </submittedName>
</protein>
<dbReference type="EMBL" id="VRYY01000720">
    <property type="protein sequence ID" value="MBG3878779.1"/>
    <property type="molecule type" value="Genomic_DNA"/>
</dbReference>
<keyword evidence="2" id="KW-1185">Reference proteome</keyword>
<gene>
    <name evidence="1" type="ORF">FVW20_17670</name>
</gene>
<name>A0ABS0J8Q6_9BACT</name>
<sequence length="61" mass="6236">MKDFVYHNPVEVRFGPGVLAGLGARVRAAGLDHVVLVGGGEAARRVGAYDQAVASLDGACV</sequence>